<evidence type="ECO:0000313" key="7">
    <source>
        <dbReference type="EMBL" id="GIG19913.1"/>
    </source>
</evidence>
<evidence type="ECO:0000256" key="4">
    <source>
        <dbReference type="ARBA" id="ARBA00022840"/>
    </source>
</evidence>
<keyword evidence="5" id="KW-0046">Antibiotic resistance</keyword>
<comment type="subcellular location">
    <subcellularLocation>
        <location evidence="1">Cell membrane</location>
        <topology evidence="1">Peripheral membrane protein</topology>
    </subcellularLocation>
</comment>
<evidence type="ECO:0000256" key="1">
    <source>
        <dbReference type="ARBA" id="ARBA00004202"/>
    </source>
</evidence>
<keyword evidence="8" id="KW-1185">Reference proteome</keyword>
<organism evidence="7 8">
    <name type="scientific">Cellulomonas chitinilytica</name>
    <dbReference type="NCBI Taxonomy" id="398759"/>
    <lineage>
        <taxon>Bacteria</taxon>
        <taxon>Bacillati</taxon>
        <taxon>Actinomycetota</taxon>
        <taxon>Actinomycetes</taxon>
        <taxon>Micrococcales</taxon>
        <taxon>Cellulomonadaceae</taxon>
        <taxon>Cellulomonas</taxon>
    </lineage>
</organism>
<accession>A0A919TYN5</accession>
<keyword evidence="4 7" id="KW-0067">ATP-binding</keyword>
<dbReference type="CDD" id="cd03230">
    <property type="entry name" value="ABC_DR_subfamily_A"/>
    <property type="match status" value="1"/>
</dbReference>
<comment type="caution">
    <text evidence="7">The sequence shown here is derived from an EMBL/GenBank/DDBJ whole genome shotgun (WGS) entry which is preliminary data.</text>
</comment>
<dbReference type="EMBL" id="BONK01000002">
    <property type="protein sequence ID" value="GIG19913.1"/>
    <property type="molecule type" value="Genomic_DNA"/>
</dbReference>
<dbReference type="GO" id="GO:0016887">
    <property type="term" value="F:ATP hydrolysis activity"/>
    <property type="evidence" value="ECO:0007669"/>
    <property type="project" value="InterPro"/>
</dbReference>
<dbReference type="SUPFAM" id="SSF52540">
    <property type="entry name" value="P-loop containing nucleoside triphosphate hydrolases"/>
    <property type="match status" value="1"/>
</dbReference>
<dbReference type="AlphaFoldDB" id="A0A919TYN5"/>
<reference evidence="7" key="1">
    <citation type="submission" date="2021-01" db="EMBL/GenBank/DDBJ databases">
        <title>Whole genome shotgun sequence of Cellulomonas chitinilytica NBRC 110799.</title>
        <authorList>
            <person name="Komaki H."/>
            <person name="Tamura T."/>
        </authorList>
    </citation>
    <scope>NUCLEOTIDE SEQUENCE</scope>
    <source>
        <strain evidence="7">NBRC 110799</strain>
    </source>
</reference>
<dbReference type="PANTHER" id="PTHR42711:SF17">
    <property type="entry name" value="ABC TRANSPORTER ATP-BINDING PROTEIN"/>
    <property type="match status" value="1"/>
</dbReference>
<evidence type="ECO:0000259" key="6">
    <source>
        <dbReference type="PROSITE" id="PS50893"/>
    </source>
</evidence>
<feature type="domain" description="ABC transporter" evidence="6">
    <location>
        <begin position="24"/>
        <end position="247"/>
    </location>
</feature>
<evidence type="ECO:0000256" key="5">
    <source>
        <dbReference type="ARBA" id="ARBA00023251"/>
    </source>
</evidence>
<dbReference type="InterPro" id="IPR017871">
    <property type="entry name" value="ABC_transporter-like_CS"/>
</dbReference>
<dbReference type="SMART" id="SM00382">
    <property type="entry name" value="AAA"/>
    <property type="match status" value="1"/>
</dbReference>
<protein>
    <submittedName>
        <fullName evidence="7">ABC transporter ATP-binding protein</fullName>
    </submittedName>
</protein>
<dbReference type="Gene3D" id="3.40.50.300">
    <property type="entry name" value="P-loop containing nucleotide triphosphate hydrolases"/>
    <property type="match status" value="1"/>
</dbReference>
<dbReference type="RefSeq" id="WP_203748515.1">
    <property type="nucleotide sequence ID" value="NZ_BONK01000002.1"/>
</dbReference>
<dbReference type="PROSITE" id="PS50893">
    <property type="entry name" value="ABC_TRANSPORTER_2"/>
    <property type="match status" value="1"/>
</dbReference>
<sequence length="326" mass="34198">MTFTDTLPAPEPAPAPVGTVPLAIDLRGLHKSFGTVRAVDGIDLAVRPGEVVAFLGPNGAGKTTTIDMLLGLARPDAGTVALHGMDPSRAIAEGRVSAVMQSGGLLKDLTVLETVQLTASFFRATRSVAEVMERAGIADIGARQVGKCSGGQQQRLRFALALLPDPDVLVLDEPTTGMDVEGRRDFWNALRADAARGRTILFATHYLEEADAYADRIVLVSHGRVVADGSAAQVKNLASGRLVSARLAGLDERGADALRTLPGVQSVEVRGDRVLVRTQDSDGVARHLLTATTASDVEITARGLEDAFLALTGDTTRTDDTTGSLA</sequence>
<dbReference type="GO" id="GO:0005886">
    <property type="term" value="C:plasma membrane"/>
    <property type="evidence" value="ECO:0007669"/>
    <property type="project" value="UniProtKB-SubCell"/>
</dbReference>
<dbReference type="Pfam" id="PF00005">
    <property type="entry name" value="ABC_tran"/>
    <property type="match status" value="1"/>
</dbReference>
<dbReference type="InterPro" id="IPR027417">
    <property type="entry name" value="P-loop_NTPase"/>
</dbReference>
<name>A0A919TYN5_9CELL</name>
<evidence type="ECO:0000313" key="8">
    <source>
        <dbReference type="Proteomes" id="UP000632740"/>
    </source>
</evidence>
<dbReference type="Proteomes" id="UP000632740">
    <property type="component" value="Unassembled WGS sequence"/>
</dbReference>
<keyword evidence="2" id="KW-0813">Transport</keyword>
<evidence type="ECO:0000256" key="3">
    <source>
        <dbReference type="ARBA" id="ARBA00022741"/>
    </source>
</evidence>
<gene>
    <name evidence="7" type="ORF">Cch01nite_06370</name>
</gene>
<keyword evidence="3" id="KW-0547">Nucleotide-binding</keyword>
<evidence type="ECO:0000256" key="2">
    <source>
        <dbReference type="ARBA" id="ARBA00022448"/>
    </source>
</evidence>
<proteinExistence type="predicted"/>
<dbReference type="InterPro" id="IPR003593">
    <property type="entry name" value="AAA+_ATPase"/>
</dbReference>
<dbReference type="GO" id="GO:0046677">
    <property type="term" value="P:response to antibiotic"/>
    <property type="evidence" value="ECO:0007669"/>
    <property type="project" value="UniProtKB-KW"/>
</dbReference>
<dbReference type="PANTHER" id="PTHR42711">
    <property type="entry name" value="ABC TRANSPORTER ATP-BINDING PROTEIN"/>
    <property type="match status" value="1"/>
</dbReference>
<dbReference type="InterPro" id="IPR050763">
    <property type="entry name" value="ABC_transporter_ATP-binding"/>
</dbReference>
<dbReference type="InterPro" id="IPR003439">
    <property type="entry name" value="ABC_transporter-like_ATP-bd"/>
</dbReference>
<dbReference type="GO" id="GO:0005524">
    <property type="term" value="F:ATP binding"/>
    <property type="evidence" value="ECO:0007669"/>
    <property type="project" value="UniProtKB-KW"/>
</dbReference>
<dbReference type="PROSITE" id="PS00211">
    <property type="entry name" value="ABC_TRANSPORTER_1"/>
    <property type="match status" value="1"/>
</dbReference>